<dbReference type="Proteomes" id="UP000031668">
    <property type="component" value="Unassembled WGS sequence"/>
</dbReference>
<organism evidence="2 3">
    <name type="scientific">Thelohanellus kitauei</name>
    <name type="common">Myxosporean</name>
    <dbReference type="NCBI Taxonomy" id="669202"/>
    <lineage>
        <taxon>Eukaryota</taxon>
        <taxon>Metazoa</taxon>
        <taxon>Cnidaria</taxon>
        <taxon>Myxozoa</taxon>
        <taxon>Myxosporea</taxon>
        <taxon>Bivalvulida</taxon>
        <taxon>Platysporina</taxon>
        <taxon>Myxobolidae</taxon>
        <taxon>Thelohanellus</taxon>
    </lineage>
</organism>
<evidence type="ECO:0000313" key="2">
    <source>
        <dbReference type="EMBL" id="KII75085.1"/>
    </source>
</evidence>
<proteinExistence type="predicted"/>
<feature type="region of interest" description="Disordered" evidence="1">
    <location>
        <begin position="75"/>
        <end position="102"/>
    </location>
</feature>
<evidence type="ECO:0000313" key="3">
    <source>
        <dbReference type="Proteomes" id="UP000031668"/>
    </source>
</evidence>
<evidence type="ECO:0000256" key="1">
    <source>
        <dbReference type="SAM" id="MobiDB-lite"/>
    </source>
</evidence>
<reference evidence="2 3" key="1">
    <citation type="journal article" date="2014" name="Genome Biol. Evol.">
        <title>The genome of the myxosporean Thelohanellus kitauei shows adaptations to nutrient acquisition within its fish host.</title>
        <authorList>
            <person name="Yang Y."/>
            <person name="Xiong J."/>
            <person name="Zhou Z."/>
            <person name="Huo F."/>
            <person name="Miao W."/>
            <person name="Ran C."/>
            <person name="Liu Y."/>
            <person name="Zhang J."/>
            <person name="Feng J."/>
            <person name="Wang M."/>
            <person name="Wang M."/>
            <person name="Wang L."/>
            <person name="Yao B."/>
        </authorList>
    </citation>
    <scope>NUCLEOTIDE SEQUENCE [LARGE SCALE GENOMIC DNA]</scope>
    <source>
        <strain evidence="2">Wuqing</strain>
    </source>
</reference>
<feature type="region of interest" description="Disordered" evidence="1">
    <location>
        <begin position="191"/>
        <end position="211"/>
    </location>
</feature>
<comment type="caution">
    <text evidence="2">The sequence shown here is derived from an EMBL/GenBank/DDBJ whole genome shotgun (WGS) entry which is preliminary data.</text>
</comment>
<name>A0A0C2NFF0_THEKT</name>
<dbReference type="AlphaFoldDB" id="A0A0C2NFF0"/>
<sequence length="211" mass="23984">MEIKHAGALYWRKGLVFMLKRVTEVGPTDWSNVWTDLFAIFGQLGPFSLANLSLHTDRSWQAKLGHTYQFMDQFNATPTPSETSSSSIQALGGKQDPNNIRQGDLETAAGRVGRQERKEDCLSQNFTLLAIRRPYIRMQEGVRDPPEAVKERKSLEGLSKRVWKSDRQPCASCAHKRRRWGHISRSVVRNRPHSLGEKHRGWSGCGEPTLD</sequence>
<accession>A0A0C2NFF0</accession>
<feature type="compositionally biased region" description="Low complexity" evidence="1">
    <location>
        <begin position="77"/>
        <end position="87"/>
    </location>
</feature>
<gene>
    <name evidence="2" type="ORF">RF11_03157</name>
</gene>
<keyword evidence="3" id="KW-1185">Reference proteome</keyword>
<protein>
    <submittedName>
        <fullName evidence="2">Uncharacterized protein</fullName>
    </submittedName>
</protein>
<dbReference type="EMBL" id="JWZT01000046">
    <property type="protein sequence ID" value="KII75085.1"/>
    <property type="molecule type" value="Genomic_DNA"/>
</dbReference>